<evidence type="ECO:0000259" key="2">
    <source>
        <dbReference type="Pfam" id="PF22725"/>
    </source>
</evidence>
<proteinExistence type="predicted"/>
<dbReference type="InterPro" id="IPR055170">
    <property type="entry name" value="GFO_IDH_MocA-like_dom"/>
</dbReference>
<accession>A0ABW7CDC7</accession>
<dbReference type="PANTHER" id="PTHR43377:SF6">
    <property type="entry name" value="GFO_IDH_MOCA-LIKE OXIDOREDUCTASE N-TERMINAL DOMAIN-CONTAINING PROTEIN"/>
    <property type="match status" value="1"/>
</dbReference>
<dbReference type="Gene3D" id="3.30.360.10">
    <property type="entry name" value="Dihydrodipicolinate Reductase, domain 2"/>
    <property type="match status" value="1"/>
</dbReference>
<dbReference type="Pfam" id="PF22725">
    <property type="entry name" value="GFO_IDH_MocA_C3"/>
    <property type="match status" value="1"/>
</dbReference>
<dbReference type="SUPFAM" id="SSF51735">
    <property type="entry name" value="NAD(P)-binding Rossmann-fold domains"/>
    <property type="match status" value="1"/>
</dbReference>
<dbReference type="InterPro" id="IPR000683">
    <property type="entry name" value="Gfo/Idh/MocA-like_OxRdtase_N"/>
</dbReference>
<keyword evidence="4" id="KW-1185">Reference proteome</keyword>
<dbReference type="Gene3D" id="3.40.50.720">
    <property type="entry name" value="NAD(P)-binding Rossmann-like Domain"/>
    <property type="match status" value="1"/>
</dbReference>
<dbReference type="Proteomes" id="UP001604335">
    <property type="component" value="Unassembled WGS sequence"/>
</dbReference>
<evidence type="ECO:0000313" key="4">
    <source>
        <dbReference type="Proteomes" id="UP001604335"/>
    </source>
</evidence>
<gene>
    <name evidence="3" type="ORF">VPK24_16005</name>
</gene>
<evidence type="ECO:0000259" key="1">
    <source>
        <dbReference type="Pfam" id="PF01408"/>
    </source>
</evidence>
<evidence type="ECO:0000313" key="3">
    <source>
        <dbReference type="EMBL" id="MFG3819148.1"/>
    </source>
</evidence>
<feature type="domain" description="GFO/IDH/MocA-like oxidoreductase" evidence="2">
    <location>
        <begin position="143"/>
        <end position="263"/>
    </location>
</feature>
<organism evidence="3 4">
    <name type="scientific">Limnothrix redekei LRLZ20PSL1</name>
    <dbReference type="NCBI Taxonomy" id="3112953"/>
    <lineage>
        <taxon>Bacteria</taxon>
        <taxon>Bacillati</taxon>
        <taxon>Cyanobacteriota</taxon>
        <taxon>Cyanophyceae</taxon>
        <taxon>Pseudanabaenales</taxon>
        <taxon>Pseudanabaenaceae</taxon>
        <taxon>Limnothrix</taxon>
    </lineage>
</organism>
<dbReference type="RefSeq" id="WP_393014873.1">
    <property type="nucleotide sequence ID" value="NZ_JAZAQF010000086.1"/>
</dbReference>
<dbReference type="InterPro" id="IPR036291">
    <property type="entry name" value="NAD(P)-bd_dom_sf"/>
</dbReference>
<feature type="domain" description="Gfo/Idh/MocA-like oxidoreductase N-terminal" evidence="1">
    <location>
        <begin position="7"/>
        <end position="130"/>
    </location>
</feature>
<dbReference type="SUPFAM" id="SSF55347">
    <property type="entry name" value="Glyceraldehyde-3-phosphate dehydrogenase-like, C-terminal domain"/>
    <property type="match status" value="1"/>
</dbReference>
<dbReference type="InterPro" id="IPR051450">
    <property type="entry name" value="Gfo/Idh/MocA_Oxidoreductases"/>
</dbReference>
<dbReference type="Pfam" id="PF01408">
    <property type="entry name" value="GFO_IDH_MocA"/>
    <property type="match status" value="1"/>
</dbReference>
<comment type="caution">
    <text evidence="3">The sequence shown here is derived from an EMBL/GenBank/DDBJ whole genome shotgun (WGS) entry which is preliminary data.</text>
</comment>
<sequence length="355" mass="38717">MTDRLGLAVFGAGRWGTHLIRNFLEHPRSHLKAVVETNPDLLAAVGDRFASYPGWAEVQRVSDSRSIWGNPDIGAVVIATPAASHFELVRSALLAGKHVLVEKPLTLDVAECEDLCTLAQRVDRRLMVDHTYLFHPAVEAGAKALQSGAIGDRRYGYAARTHLGPVRQDVDVLWDLAIHDIAIFNHWLQSTPIALQAKGQTWLQRGRGAGLEVTDRPSPAAGLADLVWLTLYYPEQFTATIHLAWHNPDRARRLALVGTRGTLVFDEMNARSPLTLWAGSLEQSGSQWLPCNQSEQSIELASGEPLGRVCDQFLAGVLDGAPLDRSDGSIGTALVRLLAAASRSLARQGELVWVA</sequence>
<name>A0ABW7CDC7_9CYAN</name>
<dbReference type="EMBL" id="JAZAQF010000086">
    <property type="protein sequence ID" value="MFG3819148.1"/>
    <property type="molecule type" value="Genomic_DNA"/>
</dbReference>
<protein>
    <submittedName>
        <fullName evidence="3">Gfo/Idh/MocA family oxidoreductase</fullName>
    </submittedName>
</protein>
<dbReference type="PANTHER" id="PTHR43377">
    <property type="entry name" value="BILIVERDIN REDUCTASE A"/>
    <property type="match status" value="1"/>
</dbReference>
<reference evidence="4" key="1">
    <citation type="journal article" date="2024" name="Algal Res.">
        <title>Biochemical, toxicological and genomic investigation of a high-biomass producing Limnothrix strain isolated from Italian shallow drinking water reservoir.</title>
        <authorList>
            <person name="Simonazzi M."/>
            <person name="Shishido T.K."/>
            <person name="Delbaje E."/>
            <person name="Wahlsten M."/>
            <person name="Fewer D.P."/>
            <person name="Sivonen K."/>
            <person name="Pezzolesi L."/>
            <person name="Pistocchi R."/>
        </authorList>
    </citation>
    <scope>NUCLEOTIDE SEQUENCE [LARGE SCALE GENOMIC DNA]</scope>
    <source>
        <strain evidence="4">LRLZ20PSL1</strain>
    </source>
</reference>